<reference evidence="3 4" key="1">
    <citation type="submission" date="2016-09" db="EMBL/GenBank/DDBJ databases">
        <title>Extensive genetic diversity and differential bi-allelic expression allows diatom success in the polar Southern Ocean.</title>
        <authorList>
            <consortium name="DOE Joint Genome Institute"/>
            <person name="Mock T."/>
            <person name="Otillar R.P."/>
            <person name="Strauss J."/>
            <person name="Dupont C."/>
            <person name="Frickenhaus S."/>
            <person name="Maumus F."/>
            <person name="Mcmullan M."/>
            <person name="Sanges R."/>
            <person name="Schmutz J."/>
            <person name="Toseland A."/>
            <person name="Valas R."/>
            <person name="Veluchamy A."/>
            <person name="Ward B.J."/>
            <person name="Allen A."/>
            <person name="Barry K."/>
            <person name="Falciatore A."/>
            <person name="Ferrante M."/>
            <person name="Fortunato A.E."/>
            <person name="Gloeckner G."/>
            <person name="Gruber A."/>
            <person name="Hipkin R."/>
            <person name="Janech M."/>
            <person name="Kroth P."/>
            <person name="Leese F."/>
            <person name="Lindquist E."/>
            <person name="Lyon B.R."/>
            <person name="Martin J."/>
            <person name="Mayer C."/>
            <person name="Parker M."/>
            <person name="Quesneville H."/>
            <person name="Raymond J."/>
            <person name="Uhlig C."/>
            <person name="Valentin K.U."/>
            <person name="Worden A.Z."/>
            <person name="Armbrust E.V."/>
            <person name="Bowler C."/>
            <person name="Green B."/>
            <person name="Moulton V."/>
            <person name="Van Oosterhout C."/>
            <person name="Grigoriev I."/>
        </authorList>
    </citation>
    <scope>NUCLEOTIDE SEQUENCE [LARGE SCALE GENOMIC DNA]</scope>
    <source>
        <strain evidence="3 4">CCMP1102</strain>
    </source>
</reference>
<feature type="region of interest" description="Disordered" evidence="1">
    <location>
        <begin position="28"/>
        <end position="64"/>
    </location>
</feature>
<keyword evidence="4" id="KW-1185">Reference proteome</keyword>
<feature type="compositionally biased region" description="Polar residues" evidence="1">
    <location>
        <begin position="31"/>
        <end position="43"/>
    </location>
</feature>
<evidence type="ECO:0000256" key="2">
    <source>
        <dbReference type="SAM" id="Phobius"/>
    </source>
</evidence>
<keyword evidence="2" id="KW-1133">Transmembrane helix</keyword>
<proteinExistence type="predicted"/>
<dbReference type="Proteomes" id="UP000095751">
    <property type="component" value="Unassembled WGS sequence"/>
</dbReference>
<evidence type="ECO:0000313" key="4">
    <source>
        <dbReference type="Proteomes" id="UP000095751"/>
    </source>
</evidence>
<keyword evidence="2" id="KW-0812">Transmembrane</keyword>
<name>A0A1E7EMR2_9STRA</name>
<organism evidence="3 4">
    <name type="scientific">Fragilariopsis cylindrus CCMP1102</name>
    <dbReference type="NCBI Taxonomy" id="635003"/>
    <lineage>
        <taxon>Eukaryota</taxon>
        <taxon>Sar</taxon>
        <taxon>Stramenopiles</taxon>
        <taxon>Ochrophyta</taxon>
        <taxon>Bacillariophyta</taxon>
        <taxon>Bacillariophyceae</taxon>
        <taxon>Bacillariophycidae</taxon>
        <taxon>Bacillariales</taxon>
        <taxon>Bacillariaceae</taxon>
        <taxon>Fragilariopsis</taxon>
    </lineage>
</organism>
<feature type="compositionally biased region" description="Low complexity" evidence="1">
    <location>
        <begin position="51"/>
        <end position="60"/>
    </location>
</feature>
<accession>A0A1E7EMR2</accession>
<evidence type="ECO:0000313" key="3">
    <source>
        <dbReference type="EMBL" id="OEU07086.1"/>
    </source>
</evidence>
<keyword evidence="2" id="KW-0472">Membrane</keyword>
<feature type="transmembrane region" description="Helical" evidence="2">
    <location>
        <begin position="131"/>
        <end position="151"/>
    </location>
</feature>
<dbReference type="AlphaFoldDB" id="A0A1E7EMR2"/>
<evidence type="ECO:0000256" key="1">
    <source>
        <dbReference type="SAM" id="MobiDB-lite"/>
    </source>
</evidence>
<dbReference type="KEGG" id="fcy:FRACYDRAFT_251987"/>
<protein>
    <submittedName>
        <fullName evidence="3">Uncharacterized protein</fullName>
    </submittedName>
</protein>
<sequence>MLNNSWTNDPFRIAFENNNDDDNIEFDDDMSSTLTPNTKTIKQGSEEASESSKSISTSESSQEDDILGSTEMITNMSCWFFPVVTAGIGATFNYFRYEPNLYMCLLYNDSFTSYYGEDTDKTIWIRTINNIFRWALVICAIVTLFSPFGFFSSKF</sequence>
<dbReference type="EMBL" id="KV784391">
    <property type="protein sequence ID" value="OEU07086.1"/>
    <property type="molecule type" value="Genomic_DNA"/>
</dbReference>
<gene>
    <name evidence="3" type="ORF">FRACYDRAFT_251987</name>
</gene>
<dbReference type="InParanoid" id="A0A1E7EMR2"/>